<gene>
    <name evidence="1" type="ORF">FUAX_09040</name>
</gene>
<protein>
    <submittedName>
        <fullName evidence="1">Uncharacterized protein</fullName>
    </submittedName>
</protein>
<accession>A0AAU9CKM3</accession>
<keyword evidence="2" id="KW-1185">Reference proteome</keyword>
<dbReference type="Proteomes" id="UP001348817">
    <property type="component" value="Chromosome"/>
</dbReference>
<organism evidence="1 2">
    <name type="scientific">Fulvitalea axinellae</name>
    <dbReference type="NCBI Taxonomy" id="1182444"/>
    <lineage>
        <taxon>Bacteria</taxon>
        <taxon>Pseudomonadati</taxon>
        <taxon>Bacteroidota</taxon>
        <taxon>Cytophagia</taxon>
        <taxon>Cytophagales</taxon>
        <taxon>Persicobacteraceae</taxon>
        <taxon>Fulvitalea</taxon>
    </lineage>
</organism>
<dbReference type="AlphaFoldDB" id="A0AAU9CKM3"/>
<evidence type="ECO:0000313" key="2">
    <source>
        <dbReference type="Proteomes" id="UP001348817"/>
    </source>
</evidence>
<dbReference type="KEGG" id="fax:FUAX_09040"/>
<name>A0AAU9CKM3_9BACT</name>
<dbReference type="EMBL" id="AP025314">
    <property type="protein sequence ID" value="BDD08472.1"/>
    <property type="molecule type" value="Genomic_DNA"/>
</dbReference>
<sequence length="58" mass="6537">MIVYTGRITCDFPAYLPNTQAPILCVEIIRMPSAFHEIFFKFELLPAQTPTVGPEHGN</sequence>
<reference evidence="1 2" key="1">
    <citation type="submission" date="2021-12" db="EMBL/GenBank/DDBJ databases">
        <title>Genome sequencing of bacteria with rrn-lacking chromosome and rrn-plasmid.</title>
        <authorList>
            <person name="Anda M."/>
            <person name="Iwasaki W."/>
        </authorList>
    </citation>
    <scope>NUCLEOTIDE SEQUENCE [LARGE SCALE GENOMIC DNA]</scope>
    <source>
        <strain evidence="1 2">DSM 100852</strain>
    </source>
</reference>
<proteinExistence type="predicted"/>
<evidence type="ECO:0000313" key="1">
    <source>
        <dbReference type="EMBL" id="BDD08472.1"/>
    </source>
</evidence>